<sequence>MRLVLEKMTLKLMVSKPRNEVLYAEDGADFGDFIFSILTLPLGSVIKILGGNTNMGCIDNLYKSTVCEKSEVSREIFDKPHAEDSGRRSSGKPDFKFVYVHKGSSLNLTFPSISEQRWRYLRILADDKVEETDLGAGVSARQYRRYYAQDWILREFCKSKALAEGIWGNVIEHAGRQFRGYTVEFGEENLFFLPDLEKEKMDWGVDELISLEYFDGNVQGNLDEGFLCYLSQLEYRLSLPLSNLAKDVQESTTSSKLSHKFPKKRVVMRGSASGTTGSDEIEGDVKKMRVDPPAKLIRAARLLKGICLKIEDEKAELENRKVELEKKVARLKSDLVWEGRRLDYVKAAQEAQICERTEEAQKNLDKVGTYVEGDEVEGDVIGVVGELDGVSPQTELENQGDDNENPENDNEKATEDREDQHVKVHFKFVEAAQTVDDLTRKIEGKDTEIERGQRDLTEANEEAAKLNSQNDVLMVKSKETDMARYRIQSLEIAKKELRGSVASLKGQMNKKTRMSKNRLELI</sequence>
<evidence type="ECO:0000256" key="1">
    <source>
        <dbReference type="SAM" id="Coils"/>
    </source>
</evidence>
<reference evidence="3 4" key="1">
    <citation type="journal article" date="2020" name="IScience">
        <title>Genome Sequencing of the Endangered Kingdonia uniflora (Circaeasteraceae, Ranunculales) Reveals Potential Mechanisms of Evolutionary Specialization.</title>
        <authorList>
            <person name="Sun Y."/>
            <person name="Deng T."/>
            <person name="Zhang A."/>
            <person name="Moore M.J."/>
            <person name="Landis J.B."/>
            <person name="Lin N."/>
            <person name="Zhang H."/>
            <person name="Zhang X."/>
            <person name="Huang J."/>
            <person name="Zhang X."/>
            <person name="Sun H."/>
            <person name="Wang H."/>
        </authorList>
    </citation>
    <scope>NUCLEOTIDE SEQUENCE [LARGE SCALE GENOMIC DNA]</scope>
    <source>
        <strain evidence="3">TB1705</strain>
        <tissue evidence="3">Leaf</tissue>
    </source>
</reference>
<keyword evidence="1" id="KW-0175">Coiled coil</keyword>
<evidence type="ECO:0000313" key="4">
    <source>
        <dbReference type="Proteomes" id="UP000541444"/>
    </source>
</evidence>
<dbReference type="InterPro" id="IPR007750">
    <property type="entry name" value="DUF674"/>
</dbReference>
<keyword evidence="4" id="KW-1185">Reference proteome</keyword>
<feature type="compositionally biased region" description="Acidic residues" evidence="2">
    <location>
        <begin position="398"/>
        <end position="408"/>
    </location>
</feature>
<feature type="region of interest" description="Disordered" evidence="2">
    <location>
        <begin position="392"/>
        <end position="420"/>
    </location>
</feature>
<evidence type="ECO:0000256" key="2">
    <source>
        <dbReference type="SAM" id="MobiDB-lite"/>
    </source>
</evidence>
<name>A0A7J7M4A5_9MAGN</name>
<feature type="compositionally biased region" description="Basic and acidic residues" evidence="2">
    <location>
        <begin position="409"/>
        <end position="420"/>
    </location>
</feature>
<dbReference type="EMBL" id="JACGCM010001782">
    <property type="protein sequence ID" value="KAF6149650.1"/>
    <property type="molecule type" value="Genomic_DNA"/>
</dbReference>
<dbReference type="OrthoDB" id="2014278at2759"/>
<evidence type="ECO:0000313" key="3">
    <source>
        <dbReference type="EMBL" id="KAF6149650.1"/>
    </source>
</evidence>
<feature type="coiled-coil region" evidence="1">
    <location>
        <begin position="435"/>
        <end position="507"/>
    </location>
</feature>
<organism evidence="3 4">
    <name type="scientific">Kingdonia uniflora</name>
    <dbReference type="NCBI Taxonomy" id="39325"/>
    <lineage>
        <taxon>Eukaryota</taxon>
        <taxon>Viridiplantae</taxon>
        <taxon>Streptophyta</taxon>
        <taxon>Embryophyta</taxon>
        <taxon>Tracheophyta</taxon>
        <taxon>Spermatophyta</taxon>
        <taxon>Magnoliopsida</taxon>
        <taxon>Ranunculales</taxon>
        <taxon>Circaeasteraceae</taxon>
        <taxon>Kingdonia</taxon>
    </lineage>
</organism>
<dbReference type="PANTHER" id="PTHR33103:SF110">
    <property type="entry name" value="DUF674 FAMILY PROTEIN"/>
    <property type="match status" value="1"/>
</dbReference>
<dbReference type="PANTHER" id="PTHR33103">
    <property type="entry name" value="OS01G0153900 PROTEIN"/>
    <property type="match status" value="1"/>
</dbReference>
<dbReference type="Pfam" id="PF05056">
    <property type="entry name" value="DUF674"/>
    <property type="match status" value="1"/>
</dbReference>
<gene>
    <name evidence="3" type="ORF">GIB67_017383</name>
</gene>
<feature type="coiled-coil region" evidence="1">
    <location>
        <begin position="300"/>
        <end position="334"/>
    </location>
</feature>
<comment type="caution">
    <text evidence="3">The sequence shown here is derived from an EMBL/GenBank/DDBJ whole genome shotgun (WGS) entry which is preliminary data.</text>
</comment>
<protein>
    <submittedName>
        <fullName evidence="3">Uncharacterized protein</fullName>
    </submittedName>
</protein>
<proteinExistence type="predicted"/>
<dbReference type="Proteomes" id="UP000541444">
    <property type="component" value="Unassembled WGS sequence"/>
</dbReference>
<dbReference type="AlphaFoldDB" id="A0A7J7M4A5"/>
<accession>A0A7J7M4A5</accession>